<gene>
    <name evidence="3" type="ORF">ACFPT7_17800</name>
</gene>
<dbReference type="PANTHER" id="PTHR34136:SF1">
    <property type="entry name" value="UDP-N-ACETYL-D-MANNOSAMINURONIC ACID TRANSFERASE"/>
    <property type="match status" value="1"/>
</dbReference>
<dbReference type="CDD" id="cd06533">
    <property type="entry name" value="Glyco_transf_WecG_TagA"/>
    <property type="match status" value="1"/>
</dbReference>
<evidence type="ECO:0000313" key="3">
    <source>
        <dbReference type="EMBL" id="MFC5864165.1"/>
    </source>
</evidence>
<keyword evidence="2" id="KW-0808">Transferase</keyword>
<dbReference type="RefSeq" id="WP_377819784.1">
    <property type="nucleotide sequence ID" value="NZ_JBHSPH010000008.1"/>
</dbReference>
<evidence type="ECO:0000256" key="1">
    <source>
        <dbReference type="ARBA" id="ARBA00022676"/>
    </source>
</evidence>
<evidence type="ECO:0000313" key="4">
    <source>
        <dbReference type="Proteomes" id="UP001596091"/>
    </source>
</evidence>
<keyword evidence="4" id="KW-1185">Reference proteome</keyword>
<sequence length="261" mass="29813">MTDAIYYTDRLLQSDMQAYVCVTGVHGVMEAQTDERFRSILNASFLTTPDGMPTVWVGHWQGHDKMARVSGPEYMLEMCQLSVERGYTNYLYGGKPGVAEELRDSLLARFPDLKIVGTYTPPFGPLDKDQELYLERQLARVQPDILWCGISTPKQERFMSQYCGKLPVKLMVGVGAAFDVHSGHSKDAPDWVKNAGMHWFLRMLREPHRLTGRYLKNNPRFLWLMCLQLIGLRRYLIMTPARTTARPQTDRPVPVLGQRAG</sequence>
<dbReference type="EMBL" id="JBHSPH010000008">
    <property type="protein sequence ID" value="MFC5864165.1"/>
    <property type="molecule type" value="Genomic_DNA"/>
</dbReference>
<keyword evidence="1" id="KW-0328">Glycosyltransferase</keyword>
<name>A0ABW1EJI9_9BACT</name>
<dbReference type="InterPro" id="IPR004629">
    <property type="entry name" value="WecG_TagA_CpsF"/>
</dbReference>
<reference evidence="4" key="1">
    <citation type="journal article" date="2019" name="Int. J. Syst. Evol. Microbiol.">
        <title>The Global Catalogue of Microorganisms (GCM) 10K type strain sequencing project: providing services to taxonomists for standard genome sequencing and annotation.</title>
        <authorList>
            <consortium name="The Broad Institute Genomics Platform"/>
            <consortium name="The Broad Institute Genome Sequencing Center for Infectious Disease"/>
            <person name="Wu L."/>
            <person name="Ma J."/>
        </authorList>
    </citation>
    <scope>NUCLEOTIDE SEQUENCE [LARGE SCALE GENOMIC DNA]</scope>
    <source>
        <strain evidence="4">JCM 4087</strain>
    </source>
</reference>
<dbReference type="Proteomes" id="UP001596091">
    <property type="component" value="Unassembled WGS sequence"/>
</dbReference>
<dbReference type="Pfam" id="PF03808">
    <property type="entry name" value="Glyco_tran_WecG"/>
    <property type="match status" value="1"/>
</dbReference>
<dbReference type="NCBIfam" id="TIGR00696">
    <property type="entry name" value="wecG_tagA_cpsF"/>
    <property type="match status" value="1"/>
</dbReference>
<protein>
    <submittedName>
        <fullName evidence="3">WecB/TagA/CpsF family glycosyltransferase</fullName>
    </submittedName>
</protein>
<comment type="caution">
    <text evidence="3">The sequence shown here is derived from an EMBL/GenBank/DDBJ whole genome shotgun (WGS) entry which is preliminary data.</text>
</comment>
<evidence type="ECO:0000256" key="2">
    <source>
        <dbReference type="ARBA" id="ARBA00022679"/>
    </source>
</evidence>
<dbReference type="PANTHER" id="PTHR34136">
    <property type="match status" value="1"/>
</dbReference>
<organism evidence="3 4">
    <name type="scientific">Acidicapsa dinghuensis</name>
    <dbReference type="NCBI Taxonomy" id="2218256"/>
    <lineage>
        <taxon>Bacteria</taxon>
        <taxon>Pseudomonadati</taxon>
        <taxon>Acidobacteriota</taxon>
        <taxon>Terriglobia</taxon>
        <taxon>Terriglobales</taxon>
        <taxon>Acidobacteriaceae</taxon>
        <taxon>Acidicapsa</taxon>
    </lineage>
</organism>
<proteinExistence type="predicted"/>
<accession>A0ABW1EJI9</accession>